<organism evidence="2 3">
    <name type="scientific">Pleurotus ostreatus (strain PC15)</name>
    <name type="common">Oyster mushroom</name>
    <dbReference type="NCBI Taxonomy" id="1137138"/>
    <lineage>
        <taxon>Eukaryota</taxon>
        <taxon>Fungi</taxon>
        <taxon>Dikarya</taxon>
        <taxon>Basidiomycota</taxon>
        <taxon>Agaricomycotina</taxon>
        <taxon>Agaricomycetes</taxon>
        <taxon>Agaricomycetidae</taxon>
        <taxon>Agaricales</taxon>
        <taxon>Pleurotineae</taxon>
        <taxon>Pleurotaceae</taxon>
        <taxon>Pleurotus</taxon>
    </lineage>
</organism>
<dbReference type="EMBL" id="KL198009">
    <property type="protein sequence ID" value="KDQ26964.1"/>
    <property type="molecule type" value="Genomic_DNA"/>
</dbReference>
<protein>
    <submittedName>
        <fullName evidence="2">Uncharacterized protein</fullName>
    </submittedName>
</protein>
<feature type="signal peptide" evidence="1">
    <location>
        <begin position="1"/>
        <end position="19"/>
    </location>
</feature>
<accession>A0A067NGI6</accession>
<feature type="chain" id="PRO_5001642242" evidence="1">
    <location>
        <begin position="20"/>
        <end position="156"/>
    </location>
</feature>
<reference evidence="3" key="1">
    <citation type="journal article" date="2014" name="Proc. Natl. Acad. Sci. U.S.A.">
        <title>Extensive sampling of basidiomycete genomes demonstrates inadequacy of the white-rot/brown-rot paradigm for wood decay fungi.</title>
        <authorList>
            <person name="Riley R."/>
            <person name="Salamov A.A."/>
            <person name="Brown D.W."/>
            <person name="Nagy L.G."/>
            <person name="Floudas D."/>
            <person name="Held B.W."/>
            <person name="Levasseur A."/>
            <person name="Lombard V."/>
            <person name="Morin E."/>
            <person name="Otillar R."/>
            <person name="Lindquist E.A."/>
            <person name="Sun H."/>
            <person name="LaButti K.M."/>
            <person name="Schmutz J."/>
            <person name="Jabbour D."/>
            <person name="Luo H."/>
            <person name="Baker S.E."/>
            <person name="Pisabarro A.G."/>
            <person name="Walton J.D."/>
            <person name="Blanchette R.A."/>
            <person name="Henrissat B."/>
            <person name="Martin F."/>
            <person name="Cullen D."/>
            <person name="Hibbett D.S."/>
            <person name="Grigoriev I.V."/>
        </authorList>
    </citation>
    <scope>NUCLEOTIDE SEQUENCE [LARGE SCALE GENOMIC DNA]</scope>
    <source>
        <strain evidence="3">PC15</strain>
    </source>
</reference>
<evidence type="ECO:0000313" key="2">
    <source>
        <dbReference type="EMBL" id="KDQ26964.1"/>
    </source>
</evidence>
<dbReference type="AlphaFoldDB" id="A0A067NGI6"/>
<evidence type="ECO:0000313" key="3">
    <source>
        <dbReference type="Proteomes" id="UP000027073"/>
    </source>
</evidence>
<gene>
    <name evidence="2" type="ORF">PLEOSDRAFT_1105860</name>
</gene>
<dbReference type="InParanoid" id="A0A067NGI6"/>
<evidence type="ECO:0000256" key="1">
    <source>
        <dbReference type="SAM" id="SignalP"/>
    </source>
</evidence>
<dbReference type="VEuPathDB" id="FungiDB:PLEOSDRAFT_1105860"/>
<proteinExistence type="predicted"/>
<dbReference type="OrthoDB" id="2985022at2759"/>
<keyword evidence="1" id="KW-0732">Signal</keyword>
<dbReference type="Proteomes" id="UP000027073">
    <property type="component" value="Unassembled WGS sequence"/>
</dbReference>
<sequence length="156" mass="16290">MQFSLSFTSVLALAAMVTAGPVAMPKDTDVNSRSPGVTSSVISEAELDHWLQTTNANLTFTGQSGKNPLRRDGQVRVVHCTNRQGPVCGGNCDVFEGTNTCIEASGTNCIMATANVAFCDKGGCGGSCNFIDSCGTRLDNNFCATPGTKSILVPFI</sequence>
<dbReference type="HOGENOM" id="CLU_143024_0_0_1"/>
<name>A0A067NGI6_PLEO1</name>